<feature type="domain" description="DUF6383" evidence="2">
    <location>
        <begin position="1163"/>
        <end position="1236"/>
    </location>
</feature>
<keyword evidence="1" id="KW-0732">Signal</keyword>
<gene>
    <name evidence="3" type="ORF">ACM15_08230</name>
</gene>
<name>A0A0J6CPU2_9BACT</name>
<sequence length="1237" mass="135116">MNKKFSTLMACAFMASAFSLGAQTHALTAQGEIPYRTQAVLSEQFDACLTGVKAINPDYYYQLQVNANGSVVTEDQNDLVPAKVLVQVRDYATGNLTLKVMDIDKAPLTGSLWRIEVKDNGLRGKEFVFVNRETGYTINYDCADAFEPTTVSTTINVDANQTTIIKDDNNRWEWYSDDEQPDIFGPKKVYSYVHEGDKVMGLIAKTDGDVVAVKVKKSLLNDEMTNINFLTLTVRTAGAKVLTAKDINSMIDAEGSWQNRTSNNEAVFNAFGLIGTKAAITNEDLVTGAYLAQEVAAVYPAYAAWDMVQPASGKFFGYNILLNKKTTDKYLMVATDETHESIQNPSLHGGLKVIDAKLARVNEEACDALLARYIWKATYYATNDSLVLEPLNASVITTALKQAGKKWNQTKLADATADEYYNTINAGSTTGNNVDLNGEFAKKAEKIPVALTAMNATNGIDSRTVITVGQPQNAVTSGHDVKTANGIAIVAAENHANQPYCYPYANMNVKVNFNNTYLPILNRTTQATGIYYLQLSTTKTNSSLDEKRLNGSYLVADYAGHYRYDVWEAEQNFAHMPATQWVVEQLGCPEGGNRWVKITNREFASQAFMGQLYTAGKNAEGKELVYIINHNYQGLRGHNNVATLATNNALNCADTLIFAAVENPTIGYLNIADDVLRENKYAFNLIEKDFSNQFLSANDVIENLRLSTTATNFEFFRVAAPAFGYKVGGGTIGEKYLYKVKVSDANKIDNDHVWVAYDNNHKFVIASEKDINAGKDGLKWATFAFKENSENEGVDCFTLVHHELVPVEGDSKVTVYQPVGVLSKELQTAHTKAIDLCQREYDVFDIIPDARPLYMNMRGDAVVGDKYASYINNEENCMKFTHTKTAGNLFERSLLAEGLLNYLDIETLSDAGSRKNAALYVDEVAAAVDSRMPQYMFVIRPDSAVAYTWCSQHGINSTCEHSAPYKGYVAGEFLVNLNDSIHASINKLTDASKFHSDNYTRLAFVEAIHQGDFLYVLKAPYTIASISAADPATEKMYVVPTYLAADQEGIVYDKIALDGAHNNVAFAIRYVGDTEEDGIMLESYDVAMAEADKSEAGIGSFTGAWVTLNGTGVPVLGKFHNENGNHDTDDTVGGNSTAVKDFSQVINQAAVFAPNATEGPATDTEEVEVEVATIKVISGNGSVTVIGAEGKTVTISNVLGQTIANTVVTSNEATISTPAGVVFVAVEGEAAVKAIVK</sequence>
<evidence type="ECO:0000256" key="1">
    <source>
        <dbReference type="SAM" id="SignalP"/>
    </source>
</evidence>
<proteinExistence type="predicted"/>
<dbReference type="Proteomes" id="UP000036166">
    <property type="component" value="Unassembled WGS sequence"/>
</dbReference>
<comment type="caution">
    <text evidence="3">The sequence shown here is derived from an EMBL/GenBank/DDBJ whole genome shotgun (WGS) entry which is preliminary data.</text>
</comment>
<feature type="chain" id="PRO_5005269282" description="DUF6383 domain-containing protein" evidence="1">
    <location>
        <begin position="23"/>
        <end position="1237"/>
    </location>
</feature>
<dbReference type="RefSeq" id="WP_048315092.1">
    <property type="nucleotide sequence ID" value="NZ_LFJV01000022.1"/>
</dbReference>
<evidence type="ECO:0000259" key="2">
    <source>
        <dbReference type="Pfam" id="PF19910"/>
    </source>
</evidence>
<organism evidence="3 4">
    <name type="scientific">Parabacteroides goldsteinii</name>
    <dbReference type="NCBI Taxonomy" id="328812"/>
    <lineage>
        <taxon>Bacteria</taxon>
        <taxon>Pseudomonadati</taxon>
        <taxon>Bacteroidota</taxon>
        <taxon>Bacteroidia</taxon>
        <taxon>Bacteroidales</taxon>
        <taxon>Tannerellaceae</taxon>
        <taxon>Parabacteroides</taxon>
    </lineage>
</organism>
<protein>
    <recommendedName>
        <fullName evidence="2">DUF6383 domain-containing protein</fullName>
    </recommendedName>
</protein>
<accession>A0A0J6CPU2</accession>
<reference evidence="3 4" key="1">
    <citation type="submission" date="2015-06" db="EMBL/GenBank/DDBJ databases">
        <title>Draft Genome Sequence of Parabacteroides goldsteinii with Putative Novel Metallo-Beta-Lactamases Isolated from a Blood Culture from a Human Patient.</title>
        <authorList>
            <person name="Krogh T.J."/>
            <person name="Agergaard C.N."/>
            <person name="Moller-Jensen J."/>
            <person name="Justesen U.S."/>
        </authorList>
    </citation>
    <scope>NUCLEOTIDE SEQUENCE [LARGE SCALE GENOMIC DNA]</scope>
    <source>
        <strain evidence="3 4">910340</strain>
    </source>
</reference>
<dbReference type="Pfam" id="PF19910">
    <property type="entry name" value="DUF6383"/>
    <property type="match status" value="1"/>
</dbReference>
<feature type="signal peptide" evidence="1">
    <location>
        <begin position="1"/>
        <end position="22"/>
    </location>
</feature>
<evidence type="ECO:0000313" key="4">
    <source>
        <dbReference type="Proteomes" id="UP000036166"/>
    </source>
</evidence>
<dbReference type="AlphaFoldDB" id="A0A0J6CPU2"/>
<dbReference type="InterPro" id="IPR045963">
    <property type="entry name" value="DUF6383"/>
</dbReference>
<evidence type="ECO:0000313" key="3">
    <source>
        <dbReference type="EMBL" id="KMM34169.1"/>
    </source>
</evidence>
<dbReference type="EMBL" id="LFJV01000022">
    <property type="protein sequence ID" value="KMM34169.1"/>
    <property type="molecule type" value="Genomic_DNA"/>
</dbReference>
<dbReference type="PATRIC" id="fig|328812.4.peg.2170"/>